<evidence type="ECO:0000256" key="7">
    <source>
        <dbReference type="ARBA" id="ARBA00022884"/>
    </source>
</evidence>
<dbReference type="GO" id="GO:0005524">
    <property type="term" value="F:ATP binding"/>
    <property type="evidence" value="ECO:0007669"/>
    <property type="project" value="UniProtKB-KW"/>
</dbReference>
<dbReference type="PANTHER" id="PTHR11777:SF9">
    <property type="entry name" value="ALANINE--TRNA LIGASE, CYTOPLASMIC"/>
    <property type="match status" value="1"/>
</dbReference>
<dbReference type="SMART" id="SM00863">
    <property type="entry name" value="tRNA_SAD"/>
    <property type="match status" value="1"/>
</dbReference>
<evidence type="ECO:0000256" key="4">
    <source>
        <dbReference type="ARBA" id="ARBA00022598"/>
    </source>
</evidence>
<dbReference type="EC" id="6.1.1.7" evidence="2"/>
<dbReference type="InterPro" id="IPR018163">
    <property type="entry name" value="Thr/Ala-tRNA-synth_IIc_edit"/>
</dbReference>
<dbReference type="InterPro" id="IPR002318">
    <property type="entry name" value="Ala-tRNA-lgiase_IIc"/>
</dbReference>
<evidence type="ECO:0000313" key="11">
    <source>
        <dbReference type="EMBL" id="PIP52897.1"/>
    </source>
</evidence>
<dbReference type="GO" id="GO:0000049">
    <property type="term" value="F:tRNA binding"/>
    <property type="evidence" value="ECO:0007669"/>
    <property type="project" value="UniProtKB-KW"/>
</dbReference>
<dbReference type="InterPro" id="IPR018165">
    <property type="entry name" value="Ala-tRNA-synth_IIc_core"/>
</dbReference>
<comment type="similarity">
    <text evidence="1">Belongs to the class-II aminoacyl-tRNA synthetase family.</text>
</comment>
<dbReference type="InterPro" id="IPR018162">
    <property type="entry name" value="Ala-tRNA-ligase_IIc_anticod-bd"/>
</dbReference>
<proteinExistence type="inferred from homology"/>
<evidence type="ECO:0000256" key="9">
    <source>
        <dbReference type="ARBA" id="ARBA00023146"/>
    </source>
</evidence>
<dbReference type="PANTHER" id="PTHR11777">
    <property type="entry name" value="ALANYL-TRNA SYNTHETASE"/>
    <property type="match status" value="1"/>
</dbReference>
<dbReference type="Pfam" id="PF01411">
    <property type="entry name" value="tRNA-synt_2c"/>
    <property type="match status" value="1"/>
</dbReference>
<organism evidence="11 12">
    <name type="scientific">Candidatus Beckwithbacteria bacterium CG23_combo_of_CG06-09_8_20_14_all_34_8</name>
    <dbReference type="NCBI Taxonomy" id="1974497"/>
    <lineage>
        <taxon>Bacteria</taxon>
        <taxon>Candidatus Beckwithiibacteriota</taxon>
    </lineage>
</organism>
<name>A0A2H0B5G2_9BACT</name>
<reference evidence="11 12" key="1">
    <citation type="submission" date="2017-09" db="EMBL/GenBank/DDBJ databases">
        <title>Depth-based differentiation of microbial function through sediment-hosted aquifers and enrichment of novel symbionts in the deep terrestrial subsurface.</title>
        <authorList>
            <person name="Probst A.J."/>
            <person name="Ladd B."/>
            <person name="Jarett J.K."/>
            <person name="Geller-Mcgrath D.E."/>
            <person name="Sieber C.M."/>
            <person name="Emerson J.B."/>
            <person name="Anantharaman K."/>
            <person name="Thomas B.C."/>
            <person name="Malmstrom R."/>
            <person name="Stieglmeier M."/>
            <person name="Klingl A."/>
            <person name="Woyke T."/>
            <person name="Ryan C.M."/>
            <person name="Banfield J.F."/>
        </authorList>
    </citation>
    <scope>NUCLEOTIDE SEQUENCE [LARGE SCALE GENOMIC DNA]</scope>
    <source>
        <strain evidence="11">CG23_combo_of_CG06-09_8_20_14_all_34_8</strain>
    </source>
</reference>
<dbReference type="Pfam" id="PF07973">
    <property type="entry name" value="tRNA_SAD"/>
    <property type="match status" value="1"/>
</dbReference>
<evidence type="ECO:0000256" key="2">
    <source>
        <dbReference type="ARBA" id="ARBA00013168"/>
    </source>
</evidence>
<keyword evidence="7" id="KW-0694">RNA-binding</keyword>
<keyword evidence="3" id="KW-0820">tRNA-binding</keyword>
<keyword evidence="5" id="KW-0547">Nucleotide-binding</keyword>
<dbReference type="PRINTS" id="PR00980">
    <property type="entry name" value="TRNASYNTHALA"/>
</dbReference>
<dbReference type="InterPro" id="IPR045864">
    <property type="entry name" value="aa-tRNA-synth_II/BPL/LPL"/>
</dbReference>
<evidence type="ECO:0000256" key="6">
    <source>
        <dbReference type="ARBA" id="ARBA00022840"/>
    </source>
</evidence>
<feature type="domain" description="Alanyl-transfer RNA synthetases family profile" evidence="10">
    <location>
        <begin position="1"/>
        <end position="626"/>
    </location>
</feature>
<keyword evidence="4 11" id="KW-0436">Ligase</keyword>
<evidence type="ECO:0000256" key="1">
    <source>
        <dbReference type="ARBA" id="ARBA00008226"/>
    </source>
</evidence>
<dbReference type="InterPro" id="IPR012947">
    <property type="entry name" value="tRNA_SAD"/>
</dbReference>
<dbReference type="Gene3D" id="3.30.930.10">
    <property type="entry name" value="Bira Bifunctional Protein, Domain 2"/>
    <property type="match status" value="1"/>
</dbReference>
<dbReference type="Gene3D" id="3.30.54.20">
    <property type="match status" value="1"/>
</dbReference>
<dbReference type="AlphaFoldDB" id="A0A2H0B5G2"/>
<dbReference type="SUPFAM" id="SSF55681">
    <property type="entry name" value="Class II aaRS and biotin synthetases"/>
    <property type="match status" value="1"/>
</dbReference>
<dbReference type="InterPro" id="IPR018164">
    <property type="entry name" value="Ala-tRNA-synth_IIc_N"/>
</dbReference>
<evidence type="ECO:0000256" key="3">
    <source>
        <dbReference type="ARBA" id="ARBA00022555"/>
    </source>
</evidence>
<dbReference type="SUPFAM" id="SSF101353">
    <property type="entry name" value="Putative anticodon-binding domain of alanyl-tRNA synthetase (AlaRS)"/>
    <property type="match status" value="1"/>
</dbReference>
<dbReference type="EMBL" id="PCSR01000093">
    <property type="protein sequence ID" value="PIP52897.1"/>
    <property type="molecule type" value="Genomic_DNA"/>
</dbReference>
<gene>
    <name evidence="11" type="ORF">COX08_03910</name>
</gene>
<evidence type="ECO:0000256" key="8">
    <source>
        <dbReference type="ARBA" id="ARBA00022917"/>
    </source>
</evidence>
<dbReference type="SUPFAM" id="SSF55186">
    <property type="entry name" value="ThrRS/AlaRS common domain"/>
    <property type="match status" value="1"/>
</dbReference>
<dbReference type="Gene3D" id="3.30.980.10">
    <property type="entry name" value="Threonyl-trna Synthetase, Chain A, domain 2"/>
    <property type="match status" value="1"/>
</dbReference>
<evidence type="ECO:0000256" key="5">
    <source>
        <dbReference type="ARBA" id="ARBA00022741"/>
    </source>
</evidence>
<evidence type="ECO:0000313" key="12">
    <source>
        <dbReference type="Proteomes" id="UP000229459"/>
    </source>
</evidence>
<keyword evidence="9" id="KW-0030">Aminoacyl-tRNA synthetase</keyword>
<dbReference type="InterPro" id="IPR050058">
    <property type="entry name" value="Ala-tRNA_ligase"/>
</dbReference>
<comment type="caution">
    <text evidence="11">The sequence shown here is derived from an EMBL/GenBank/DDBJ whole genome shotgun (WGS) entry which is preliminary data.</text>
</comment>
<keyword evidence="6" id="KW-0067">ATP-binding</keyword>
<dbReference type="GO" id="GO:0004813">
    <property type="term" value="F:alanine-tRNA ligase activity"/>
    <property type="evidence" value="ECO:0007669"/>
    <property type="project" value="UniProtKB-EC"/>
</dbReference>
<dbReference type="CDD" id="cd00673">
    <property type="entry name" value="AlaRS_core"/>
    <property type="match status" value="1"/>
</dbReference>
<accession>A0A2H0B5G2</accession>
<dbReference type="GO" id="GO:0006419">
    <property type="term" value="P:alanyl-tRNA aminoacylation"/>
    <property type="evidence" value="ECO:0007669"/>
    <property type="project" value="InterPro"/>
</dbReference>
<evidence type="ECO:0000259" key="10">
    <source>
        <dbReference type="PROSITE" id="PS50860"/>
    </source>
</evidence>
<dbReference type="GO" id="GO:0005829">
    <property type="term" value="C:cytosol"/>
    <property type="evidence" value="ECO:0007669"/>
    <property type="project" value="TreeGrafter"/>
</dbReference>
<sequence>MDHDQLRQKYLDFFKSKGHAIIAPAKLVPENDPTTLFTSSGMQQLVPNLKGEPNPMGVRLTDSQPSFRAEDIEEVGDNRHTTFFEMLGNWSLGDYFKKEQLAWFFSFLVNEIKLDPTKLFVTIFKGDKIVSRDTESELIWREQFQQILKPFLKIGIKEITVNYDPEKGIDISDRIFYYSAKKNWWSRSGTPDKMPVGEIGGPDNEVFYDFGAELKLHENSIYKDQPCHPNCDCGRFLEIGNSVFMQYEKLEDGTFKPLPKQNVDFGGGLERILMAVQNKQDMFETSIFYPVIEEIIKATEKSYESEYKPMMRTIADHVKAATFMISEGIEPSNKQQGYICRRLLRRAAVKVYALMGEQTDPTQFFTATSQAVRKLYDGVYFTDRVDFIDQVISDEVAKFIKTLKRGIAKIEKTDLVQIDGAFAFNLFQTDGIPFEITQEVLSKKGVKLSQEQFDLEFSKHKDQSRTASKGMFAGGLADHSEQITELHTATHLLNQALRIVLGREDIMQVGSNITAERLRFDFTYPDKLTDEQIKQVEDIVNEQIKKDLLVSFTVMDKDEALKVAVGAFSERYGDKVKVYSVGDPSIGLGQVFSREICGGPHVERTGVLGHFEIGKQEAVGAGKRRVYGYLK</sequence>
<dbReference type="PROSITE" id="PS50860">
    <property type="entry name" value="AA_TRNA_LIGASE_II_ALA"/>
    <property type="match status" value="1"/>
</dbReference>
<keyword evidence="8" id="KW-0648">Protein biosynthesis</keyword>
<protein>
    <recommendedName>
        <fullName evidence="2">alanine--tRNA ligase</fullName>
        <ecNumber evidence="2">6.1.1.7</ecNumber>
    </recommendedName>
</protein>
<dbReference type="GO" id="GO:0002161">
    <property type="term" value="F:aminoacyl-tRNA deacylase activity"/>
    <property type="evidence" value="ECO:0007669"/>
    <property type="project" value="TreeGrafter"/>
</dbReference>
<dbReference type="Proteomes" id="UP000229459">
    <property type="component" value="Unassembled WGS sequence"/>
</dbReference>
<dbReference type="FunFam" id="3.30.980.10:FF:000004">
    <property type="entry name" value="Alanine--tRNA ligase, cytoplasmic"/>
    <property type="match status" value="1"/>
</dbReference>